<dbReference type="Pfam" id="PF02467">
    <property type="entry name" value="Whib"/>
    <property type="match status" value="1"/>
</dbReference>
<proteinExistence type="inferred from homology"/>
<accession>A0A5J6TNL7</accession>
<protein>
    <submittedName>
        <fullName evidence="13">WhiB family transcription factor</fullName>
    </submittedName>
</protein>
<feature type="compositionally biased region" description="Low complexity" evidence="11">
    <location>
        <begin position="1"/>
        <end position="18"/>
    </location>
</feature>
<keyword evidence="8" id="KW-0238">DNA-binding</keyword>
<dbReference type="PROSITE" id="PS51674">
    <property type="entry name" value="4FE4S_WBL"/>
    <property type="match status" value="1"/>
</dbReference>
<evidence type="ECO:0000256" key="11">
    <source>
        <dbReference type="SAM" id="MobiDB-lite"/>
    </source>
</evidence>
<gene>
    <name evidence="13" type="primary">84</name>
    <name evidence="13" type="ORF">SEA_DYOEDAFOS_84</name>
</gene>
<keyword evidence="9" id="KW-1015">Disulfide bond</keyword>
<feature type="region of interest" description="Disordered" evidence="11">
    <location>
        <begin position="1"/>
        <end position="29"/>
    </location>
</feature>
<name>A0A5J6TNL7_9CAUD</name>
<evidence type="ECO:0000256" key="10">
    <source>
        <dbReference type="ARBA" id="ARBA00023163"/>
    </source>
</evidence>
<dbReference type="InterPro" id="IPR034768">
    <property type="entry name" value="4FE4S_WBL"/>
</dbReference>
<feature type="domain" description="4Fe-4S Wbl-type" evidence="12">
    <location>
        <begin position="49"/>
        <end position="119"/>
    </location>
</feature>
<dbReference type="GO" id="GO:0045892">
    <property type="term" value="P:negative regulation of DNA-templated transcription"/>
    <property type="evidence" value="ECO:0007669"/>
    <property type="project" value="TreeGrafter"/>
</dbReference>
<keyword evidence="3" id="KW-0004">4Fe-4S</keyword>
<dbReference type="KEGG" id="vg:63210025"/>
<keyword evidence="5" id="KW-0408">Iron</keyword>
<evidence type="ECO:0000256" key="9">
    <source>
        <dbReference type="ARBA" id="ARBA00023157"/>
    </source>
</evidence>
<keyword evidence="4" id="KW-0479">Metal-binding</keyword>
<dbReference type="GO" id="GO:0003677">
    <property type="term" value="F:DNA binding"/>
    <property type="evidence" value="ECO:0007669"/>
    <property type="project" value="UniProtKB-KW"/>
</dbReference>
<evidence type="ECO:0000256" key="4">
    <source>
        <dbReference type="ARBA" id="ARBA00022723"/>
    </source>
</evidence>
<organism evidence="13 14">
    <name type="scientific">Mycobacterium phage DyoEdafos</name>
    <dbReference type="NCBI Taxonomy" id="2599860"/>
    <lineage>
        <taxon>Viruses</taxon>
        <taxon>Duplodnaviria</taxon>
        <taxon>Heunggongvirae</taxon>
        <taxon>Uroviricota</taxon>
        <taxon>Caudoviricetes</taxon>
        <taxon>Vilmaviridae</taxon>
        <taxon>Lclasvirinae</taxon>
        <taxon>Bromdenvirus</taxon>
        <taxon>Bromdenvirus dyoedafos</taxon>
    </lineage>
</organism>
<evidence type="ECO:0000256" key="2">
    <source>
        <dbReference type="ARBA" id="ARBA00006597"/>
    </source>
</evidence>
<evidence type="ECO:0000313" key="13">
    <source>
        <dbReference type="EMBL" id="QFG10312.1"/>
    </source>
</evidence>
<sequence length="128" mass="14294">MRARSSGASRGPGSYGSRTRTPQIAGVNVGGVRHREIPELAIPDLPGALCKGIDDPEMFFPSQRKGGRKAAAEARKMCQRCPIQKRCLEWALDWDREHPDFYDRLEGIWGGTNEAERREILKEESNAA</sequence>
<reference evidence="13 14" key="1">
    <citation type="submission" date="2019-07" db="EMBL/GenBank/DDBJ databases">
        <authorList>
            <person name="Stoner T.H."/>
            <person name="Garlena R.A."/>
            <person name="Russell D.A."/>
            <person name="Pope W.H."/>
            <person name="Jacobs-Sera D."/>
            <person name="Hatfull G.F."/>
        </authorList>
    </citation>
    <scope>NUCLEOTIDE SEQUENCE [LARGE SCALE GENOMIC DNA]</scope>
</reference>
<dbReference type="EMBL" id="MN234187">
    <property type="protein sequence ID" value="QFG10312.1"/>
    <property type="molecule type" value="Genomic_DNA"/>
</dbReference>
<keyword evidence="14" id="KW-1185">Reference proteome</keyword>
<comment type="cofactor">
    <cofactor evidence="1">
        <name>[4Fe-4S] cluster</name>
        <dbReference type="ChEBI" id="CHEBI:49883"/>
    </cofactor>
</comment>
<dbReference type="GO" id="GO:0046872">
    <property type="term" value="F:metal ion binding"/>
    <property type="evidence" value="ECO:0007669"/>
    <property type="project" value="UniProtKB-KW"/>
</dbReference>
<evidence type="ECO:0000259" key="12">
    <source>
        <dbReference type="PROSITE" id="PS51674"/>
    </source>
</evidence>
<evidence type="ECO:0000313" key="14">
    <source>
        <dbReference type="Proteomes" id="UP000327317"/>
    </source>
</evidence>
<comment type="similarity">
    <text evidence="2">Belongs to the WhiB family.</text>
</comment>
<evidence type="ECO:0000256" key="8">
    <source>
        <dbReference type="ARBA" id="ARBA00023125"/>
    </source>
</evidence>
<keyword evidence="7" id="KW-0805">Transcription regulation</keyword>
<keyword evidence="10" id="KW-0804">Transcription</keyword>
<evidence type="ECO:0000256" key="1">
    <source>
        <dbReference type="ARBA" id="ARBA00001966"/>
    </source>
</evidence>
<keyword evidence="6" id="KW-0411">Iron-sulfur</keyword>
<dbReference type="InterPro" id="IPR003482">
    <property type="entry name" value="Whib"/>
</dbReference>
<dbReference type="GO" id="GO:0051539">
    <property type="term" value="F:4 iron, 4 sulfur cluster binding"/>
    <property type="evidence" value="ECO:0007669"/>
    <property type="project" value="UniProtKB-KW"/>
</dbReference>
<dbReference type="Proteomes" id="UP000327317">
    <property type="component" value="Segment"/>
</dbReference>
<evidence type="ECO:0000256" key="6">
    <source>
        <dbReference type="ARBA" id="ARBA00023014"/>
    </source>
</evidence>
<evidence type="ECO:0000256" key="5">
    <source>
        <dbReference type="ARBA" id="ARBA00023004"/>
    </source>
</evidence>
<evidence type="ECO:0000256" key="3">
    <source>
        <dbReference type="ARBA" id="ARBA00022485"/>
    </source>
</evidence>
<evidence type="ECO:0000256" key="7">
    <source>
        <dbReference type="ARBA" id="ARBA00023015"/>
    </source>
</evidence>
<dbReference type="PANTHER" id="PTHR38839">
    <property type="entry name" value="TRANSCRIPTIONAL REGULATOR WHID-RELATED"/>
    <property type="match status" value="1"/>
</dbReference>
<dbReference type="GO" id="GO:0047134">
    <property type="term" value="F:protein-disulfide reductase [NAD(P)H] activity"/>
    <property type="evidence" value="ECO:0007669"/>
    <property type="project" value="TreeGrafter"/>
</dbReference>
<dbReference type="GeneID" id="63210025"/>
<dbReference type="RefSeq" id="YP_010013432.1">
    <property type="nucleotide sequence ID" value="NC_053511.1"/>
</dbReference>